<dbReference type="RefSeq" id="WP_085446861.1">
    <property type="nucleotide sequence ID" value="NZ_LVJN01000021.1"/>
</dbReference>
<keyword evidence="6" id="KW-1185">Reference proteome</keyword>
<feature type="domain" description="Core-binding (CB)" evidence="4">
    <location>
        <begin position="1"/>
        <end position="86"/>
    </location>
</feature>
<reference evidence="5 6" key="1">
    <citation type="journal article" date="2016" name="BMC Genomics">
        <title>Combined genomic and structural analyses of a cultured magnetotactic bacterium reveals its niche adaptation to a dynamic environment.</title>
        <authorList>
            <person name="Araujo A.C."/>
            <person name="Morillo V."/>
            <person name="Cypriano J."/>
            <person name="Teixeira L.C."/>
            <person name="Leao P."/>
            <person name="Lyra S."/>
            <person name="Almeida L.G."/>
            <person name="Bazylinski D.A."/>
            <person name="Vasconcellos A.T."/>
            <person name="Abreu F."/>
            <person name="Lins U."/>
        </authorList>
    </citation>
    <scope>NUCLEOTIDE SEQUENCE [LARGE SCALE GENOMIC DNA]</scope>
    <source>
        <strain evidence="5 6">IT-1</strain>
    </source>
</reference>
<dbReference type="Gene3D" id="1.10.150.130">
    <property type="match status" value="1"/>
</dbReference>
<dbReference type="InterPro" id="IPR044068">
    <property type="entry name" value="CB"/>
</dbReference>
<dbReference type="GO" id="GO:0003677">
    <property type="term" value="F:DNA binding"/>
    <property type="evidence" value="ECO:0007669"/>
    <property type="project" value="UniProtKB-UniRule"/>
</dbReference>
<keyword evidence="1" id="KW-0229">DNA integration</keyword>
<dbReference type="STRING" id="1434232.MAIT1_05456"/>
<name>A0A1Y2JZE8_9PROT</name>
<proteinExistence type="predicted"/>
<evidence type="ECO:0000256" key="3">
    <source>
        <dbReference type="PROSITE-ProRule" id="PRU01248"/>
    </source>
</evidence>
<protein>
    <recommendedName>
        <fullName evidence="4">Core-binding (CB) domain-containing protein</fullName>
    </recommendedName>
</protein>
<dbReference type="GO" id="GO:0015074">
    <property type="term" value="P:DNA integration"/>
    <property type="evidence" value="ECO:0007669"/>
    <property type="project" value="UniProtKB-KW"/>
</dbReference>
<comment type="caution">
    <text evidence="5">The sequence shown here is derived from an EMBL/GenBank/DDBJ whole genome shotgun (WGS) entry which is preliminary data.</text>
</comment>
<accession>A0A1Y2JZE8</accession>
<evidence type="ECO:0000313" key="6">
    <source>
        <dbReference type="Proteomes" id="UP000194003"/>
    </source>
</evidence>
<dbReference type="EMBL" id="LVJN01000021">
    <property type="protein sequence ID" value="OSM00285.1"/>
    <property type="molecule type" value="Genomic_DNA"/>
</dbReference>
<dbReference type="PROSITE" id="PS51900">
    <property type="entry name" value="CB"/>
    <property type="match status" value="1"/>
</dbReference>
<organism evidence="5 6">
    <name type="scientific">Magnetofaba australis IT-1</name>
    <dbReference type="NCBI Taxonomy" id="1434232"/>
    <lineage>
        <taxon>Bacteria</taxon>
        <taxon>Pseudomonadati</taxon>
        <taxon>Pseudomonadota</taxon>
        <taxon>Magnetococcia</taxon>
        <taxon>Magnetococcales</taxon>
        <taxon>Magnetococcaceae</taxon>
        <taxon>Magnetofaba</taxon>
    </lineage>
</organism>
<evidence type="ECO:0000259" key="4">
    <source>
        <dbReference type="PROSITE" id="PS51900"/>
    </source>
</evidence>
<dbReference type="SUPFAM" id="SSF47823">
    <property type="entry name" value="lambda integrase-like, N-terminal domain"/>
    <property type="match status" value="1"/>
</dbReference>
<dbReference type="Pfam" id="PF02899">
    <property type="entry name" value="Phage_int_SAM_1"/>
    <property type="match status" value="1"/>
</dbReference>
<dbReference type="OrthoDB" id="9801717at2"/>
<gene>
    <name evidence="5" type="ORF">MAIT1_05456</name>
</gene>
<dbReference type="InterPro" id="IPR004107">
    <property type="entry name" value="Integrase_SAM-like_N"/>
</dbReference>
<evidence type="ECO:0000256" key="2">
    <source>
        <dbReference type="ARBA" id="ARBA00023125"/>
    </source>
</evidence>
<evidence type="ECO:0000256" key="1">
    <source>
        <dbReference type="ARBA" id="ARBA00022908"/>
    </source>
</evidence>
<keyword evidence="2 3" id="KW-0238">DNA-binding</keyword>
<dbReference type="Proteomes" id="UP000194003">
    <property type="component" value="Unassembled WGS sequence"/>
</dbReference>
<dbReference type="InterPro" id="IPR010998">
    <property type="entry name" value="Integrase_recombinase_N"/>
</dbReference>
<dbReference type="AlphaFoldDB" id="A0A1Y2JZE8"/>
<sequence>MTLQHITQMFLQHCRYGKKLSEKTLAAYTIDLNDFLACLGSERALITCDRDAIRQFLTYLQDVKQLKASSIKRRVACVKAMFRWLEVEELADNPFHKMSIAIKTPHLLPKSLCAGSAET</sequence>
<evidence type="ECO:0000313" key="5">
    <source>
        <dbReference type="EMBL" id="OSM00285.1"/>
    </source>
</evidence>